<dbReference type="PANTHER" id="PTHR43798">
    <property type="entry name" value="MONOACYLGLYCEROL LIPASE"/>
    <property type="match status" value="1"/>
</dbReference>
<proteinExistence type="predicted"/>
<evidence type="ECO:0000313" key="3">
    <source>
        <dbReference type="Proteomes" id="UP000254082"/>
    </source>
</evidence>
<evidence type="ECO:0000259" key="1">
    <source>
        <dbReference type="Pfam" id="PF12697"/>
    </source>
</evidence>
<dbReference type="Gene3D" id="3.40.50.1820">
    <property type="entry name" value="alpha/beta hydrolase"/>
    <property type="match status" value="1"/>
</dbReference>
<dbReference type="Proteomes" id="UP000254082">
    <property type="component" value="Unassembled WGS sequence"/>
</dbReference>
<dbReference type="SUPFAM" id="SSF53474">
    <property type="entry name" value="alpha/beta-Hydrolases"/>
    <property type="match status" value="1"/>
</dbReference>
<keyword evidence="2" id="KW-0378">Hydrolase</keyword>
<feature type="domain" description="AB hydrolase-1" evidence="1">
    <location>
        <begin position="17"/>
        <end position="232"/>
    </location>
</feature>
<accession>A0A380JGY1</accession>
<dbReference type="RefSeq" id="WP_002997284.1">
    <property type="nucleotide sequence ID" value="NZ_UHFA01000002.1"/>
</dbReference>
<dbReference type="GO" id="GO:0018786">
    <property type="term" value="F:haloalkane dehalogenase activity"/>
    <property type="evidence" value="ECO:0007669"/>
    <property type="project" value="UniProtKB-EC"/>
</dbReference>
<organism evidence="2 3">
    <name type="scientific">Streptococcus downei MFe28</name>
    <dbReference type="NCBI Taxonomy" id="764290"/>
    <lineage>
        <taxon>Bacteria</taxon>
        <taxon>Bacillati</taxon>
        <taxon>Bacillota</taxon>
        <taxon>Bacilli</taxon>
        <taxon>Lactobacillales</taxon>
        <taxon>Streptococcaceae</taxon>
        <taxon>Streptococcus</taxon>
    </lineage>
</organism>
<dbReference type="EMBL" id="UHFA01000002">
    <property type="protein sequence ID" value="SUN37370.1"/>
    <property type="molecule type" value="Genomic_DNA"/>
</dbReference>
<evidence type="ECO:0000313" key="2">
    <source>
        <dbReference type="EMBL" id="SUN37370.1"/>
    </source>
</evidence>
<dbReference type="AlphaFoldDB" id="A0A380JGY1"/>
<dbReference type="EC" id="3.8.1.5" evidence="2"/>
<dbReference type="OrthoDB" id="9776853at2"/>
<dbReference type="Pfam" id="PF12697">
    <property type="entry name" value="Abhydrolase_6"/>
    <property type="match status" value="1"/>
</dbReference>
<dbReference type="InterPro" id="IPR029058">
    <property type="entry name" value="AB_hydrolase_fold"/>
</dbReference>
<dbReference type="InterPro" id="IPR000073">
    <property type="entry name" value="AB_hydrolase_1"/>
</dbReference>
<name>A0A380JGY1_STRDO</name>
<dbReference type="EC" id="3.1.1.-" evidence="2"/>
<reference evidence="2 3" key="1">
    <citation type="submission" date="2018-06" db="EMBL/GenBank/DDBJ databases">
        <authorList>
            <consortium name="Pathogen Informatics"/>
            <person name="Doyle S."/>
        </authorList>
    </citation>
    <scope>NUCLEOTIDE SEQUENCE [LARGE SCALE GENOMIC DNA]</scope>
    <source>
        <strain evidence="3">NCTC 11391</strain>
    </source>
</reference>
<gene>
    <name evidence="2" type="primary">dhaA</name>
    <name evidence="2" type="ORF">NCTC11391_02097</name>
</gene>
<protein>
    <submittedName>
        <fullName evidence="2">Putative hydrolase protein</fullName>
        <ecNumber evidence="2">3.1.1.-</ecNumber>
        <ecNumber evidence="2">3.8.1.5</ecNumber>
    </submittedName>
</protein>
<dbReference type="InterPro" id="IPR050266">
    <property type="entry name" value="AB_hydrolase_sf"/>
</dbReference>
<sequence>MTDLFIKESGQQNAQTIVFLHASGSSSKMWQHHMDALGRDFHCLAIDLPGHGNSRDVEWTNFDHVTEMIADIIKDKAHGKSHLVGLSLGGGLVLTLLEKHADLFDRALVDGMCHHPIKGHRKVIVAVCVTSFLKNTGLIAKVMSKMMAKDGVTEEDYQSFVADLQQASSRSFRRAMSQANLLTTNLTCDNPVFYVSGGKESDSIHESHKLLASQNATSECAYYPDKGHAWLFSDVTTHIQLIHYFMQGYAFPNRLRHFSRD</sequence>
<keyword evidence="3" id="KW-1185">Reference proteome</keyword>